<keyword evidence="2" id="KW-1185">Reference proteome</keyword>
<gene>
    <name evidence="1" type="ORF">SAMN04488556_1564</name>
</gene>
<dbReference type="EMBL" id="FOZS01000001">
    <property type="protein sequence ID" value="SFS55979.1"/>
    <property type="molecule type" value="Genomic_DNA"/>
</dbReference>
<evidence type="ECO:0008006" key="3">
    <source>
        <dbReference type="Google" id="ProtNLM"/>
    </source>
</evidence>
<protein>
    <recommendedName>
        <fullName evidence="3">HTH domain-containing protein</fullName>
    </recommendedName>
</protein>
<evidence type="ECO:0000313" key="2">
    <source>
        <dbReference type="Proteomes" id="UP000199199"/>
    </source>
</evidence>
<organism evidence="1 2">
    <name type="scientific">Halostagnicola kamekurae</name>
    <dbReference type="NCBI Taxonomy" id="619731"/>
    <lineage>
        <taxon>Archaea</taxon>
        <taxon>Methanobacteriati</taxon>
        <taxon>Methanobacteriota</taxon>
        <taxon>Stenosarchaea group</taxon>
        <taxon>Halobacteria</taxon>
        <taxon>Halobacteriales</taxon>
        <taxon>Natrialbaceae</taxon>
        <taxon>Halostagnicola</taxon>
    </lineage>
</organism>
<name>A0A1I6QU80_9EURY</name>
<reference evidence="2" key="1">
    <citation type="submission" date="2016-10" db="EMBL/GenBank/DDBJ databases">
        <authorList>
            <person name="Varghese N."/>
            <person name="Submissions S."/>
        </authorList>
    </citation>
    <scope>NUCLEOTIDE SEQUENCE [LARGE SCALE GENOMIC DNA]</scope>
    <source>
        <strain evidence="2">DSM 22427</strain>
    </source>
</reference>
<sequence length="75" mass="8515">MSGGRKPRITTDDVLQIFLDVDDRCEPFGAPEISDLLSCHRNTARNKLEDLTFMGDLESKQIASGKVYWRPCEQV</sequence>
<evidence type="ECO:0000313" key="1">
    <source>
        <dbReference type="EMBL" id="SFS55979.1"/>
    </source>
</evidence>
<accession>A0A1I6QU80</accession>
<proteinExistence type="predicted"/>
<dbReference type="AlphaFoldDB" id="A0A1I6QU80"/>
<dbReference type="Proteomes" id="UP000199199">
    <property type="component" value="Unassembled WGS sequence"/>
</dbReference>